<organism evidence="2">
    <name type="scientific">Cucumis melo</name>
    <name type="common">Muskmelon</name>
    <dbReference type="NCBI Taxonomy" id="3656"/>
    <lineage>
        <taxon>Eukaryota</taxon>
        <taxon>Viridiplantae</taxon>
        <taxon>Streptophyta</taxon>
        <taxon>Embryophyta</taxon>
        <taxon>Tracheophyta</taxon>
        <taxon>Spermatophyta</taxon>
        <taxon>Magnoliopsida</taxon>
        <taxon>eudicotyledons</taxon>
        <taxon>Gunneridae</taxon>
        <taxon>Pentapetalae</taxon>
        <taxon>rosids</taxon>
        <taxon>fabids</taxon>
        <taxon>Cucurbitales</taxon>
        <taxon>Cucurbitaceae</taxon>
        <taxon>Benincaseae</taxon>
        <taxon>Cucumis</taxon>
    </lineage>
</organism>
<feature type="compositionally biased region" description="Basic residues" evidence="1">
    <location>
        <begin position="340"/>
        <end position="349"/>
    </location>
</feature>
<evidence type="ECO:0000256" key="1">
    <source>
        <dbReference type="SAM" id="MobiDB-lite"/>
    </source>
</evidence>
<feature type="compositionally biased region" description="Basic and acidic residues" evidence="1">
    <location>
        <begin position="777"/>
        <end position="786"/>
    </location>
</feature>
<evidence type="ECO:0000313" key="2">
    <source>
        <dbReference type="EnsemblPlants" id="MELO3C026221.2.1"/>
    </source>
</evidence>
<feature type="compositionally biased region" description="Acidic residues" evidence="1">
    <location>
        <begin position="787"/>
        <end position="802"/>
    </location>
</feature>
<sequence>MDGEDPRPQPSSRNIITSDNSQNFNTELHPFLLRNGKIIISFPLQSSLQSFLLQNQMQTLLNPSHFFTFPNLPTSRNSNSLHSSFQWRPLLCPPLTLPGNFSVKCFSSDEFPVDESFLEKFGPKDEETEDEARKRNWVERGWAPWEEVFTPEADFARKSLNEGEEVPLQTPEAIEAFKMLSPKYRKQKMEEMGLTEDDYYRKQCEIKGEIPEPLETTWTRPLVLQVVPPRDWPPRGWDVDREELEFIRGAHKLQAMRVDLDRLEKDVRTDTENLCLDRYKVFLKQYKEWVAANKDRLEEESYKYDQDYHPGRRKRGKDYKEGMYELPFYYPGQKQLLSMRGKKRRKKERTKGDIRNQAHKKVKKTVPTNTKRHGTSARNKPHRGPLHISKYFVLSHSKDPLTKHIPYHSIKAGLSQLKTDGGRTPQSSLKQSPDIMTICCEMYIKSEDDIMALFMQICEGKAHAYNNCRWVPIKGNDWYWIRHHIKVGMPVIVEILAKRDPYRFRFPIEMRFVHPNIDHLIFDYPPIFHRDEDDNPDEVRRDCGRPPIPRKDPGIKPEDESLLSNHPYVEKLWQIHVAEQMILDDFEMNPDKYGDKKLSELSDEEDFDEENNIEYTKVRYKNSLLPKKILFHNKLRQEAQKRGEEYKIEKLRRNLEMDEYDLMHWRRSFEEREALIRDISWYFLDPPVFALGPHLGTSRQALGLPLEEPGRYVDASYFGRDQYDPSNPLYRYDYWGEPKNSEKSKQERMTDAHNKSIVGKGVVWYEMSYEDAIKAQMEREASPKIAEEDDTDEEDDDDDDFDFSILQDSVDDFPTQPHVNGTESSRISDEG</sequence>
<accession>A0A9I9DZX1</accession>
<dbReference type="InterPro" id="IPR044967">
    <property type="entry name" value="PTAC10"/>
</dbReference>
<feature type="compositionally biased region" description="Basic and acidic residues" evidence="1">
    <location>
        <begin position="533"/>
        <end position="559"/>
    </location>
</feature>
<name>A0A9I9DZX1_CUCME</name>
<feature type="compositionally biased region" description="Polar residues" evidence="1">
    <location>
        <begin position="10"/>
        <end position="21"/>
    </location>
</feature>
<dbReference type="GO" id="GO:0003723">
    <property type="term" value="F:RNA binding"/>
    <property type="evidence" value="ECO:0007669"/>
    <property type="project" value="InterPro"/>
</dbReference>
<dbReference type="PANTHER" id="PTHR36371">
    <property type="entry name" value="PROTEIN PLASTID TRANSCRIPTIONALLY ACTIVE 10"/>
    <property type="match status" value="1"/>
</dbReference>
<proteinExistence type="predicted"/>
<feature type="compositionally biased region" description="Basic residues" evidence="1">
    <location>
        <begin position="357"/>
        <end position="382"/>
    </location>
</feature>
<feature type="region of interest" description="Disordered" evidence="1">
    <location>
        <begin position="533"/>
        <end position="560"/>
    </location>
</feature>
<dbReference type="PANTHER" id="PTHR36371:SF1">
    <property type="entry name" value="PROTEIN PLASTID TRANSCRIPTIONALLY ACTIVE 10"/>
    <property type="match status" value="1"/>
</dbReference>
<dbReference type="GO" id="GO:0000427">
    <property type="term" value="C:plastid-encoded plastid RNA polymerase complex"/>
    <property type="evidence" value="ECO:0007669"/>
    <property type="project" value="InterPro"/>
</dbReference>
<dbReference type="Gramene" id="MELO3C026221.2.1">
    <property type="protein sequence ID" value="MELO3C026221.2.1"/>
    <property type="gene ID" value="MELO3C026221.2"/>
</dbReference>
<reference evidence="2" key="1">
    <citation type="submission" date="2023-03" db="UniProtKB">
        <authorList>
            <consortium name="EnsemblPlants"/>
        </authorList>
    </citation>
    <scope>IDENTIFICATION</scope>
</reference>
<dbReference type="EnsemblPlants" id="MELO3C026221.2.1">
    <property type="protein sequence ID" value="MELO3C026221.2.1"/>
    <property type="gene ID" value="MELO3C026221.2"/>
</dbReference>
<evidence type="ECO:0008006" key="3">
    <source>
        <dbReference type="Google" id="ProtNLM"/>
    </source>
</evidence>
<dbReference type="AlphaFoldDB" id="A0A9I9DZX1"/>
<feature type="region of interest" description="Disordered" evidence="1">
    <location>
        <begin position="337"/>
        <end position="382"/>
    </location>
</feature>
<feature type="region of interest" description="Disordered" evidence="1">
    <location>
        <begin position="777"/>
        <end position="831"/>
    </location>
</feature>
<dbReference type="GO" id="GO:0009507">
    <property type="term" value="C:chloroplast"/>
    <property type="evidence" value="ECO:0007669"/>
    <property type="project" value="TreeGrafter"/>
</dbReference>
<protein>
    <recommendedName>
        <fullName evidence="3">Protein PLASTID TRANSCRIPTIONALLY ACTIVE 10</fullName>
    </recommendedName>
</protein>
<feature type="region of interest" description="Disordered" evidence="1">
    <location>
        <begin position="1"/>
        <end position="21"/>
    </location>
</feature>